<dbReference type="GO" id="GO:0000271">
    <property type="term" value="P:polysaccharide biosynthetic process"/>
    <property type="evidence" value="ECO:0007669"/>
    <property type="project" value="InterPro"/>
</dbReference>
<reference evidence="13" key="2">
    <citation type="submission" date="2020-09" db="EMBL/GenBank/DDBJ databases">
        <authorList>
            <person name="Sun Q."/>
            <person name="Kim S."/>
        </authorList>
    </citation>
    <scope>NUCLEOTIDE SEQUENCE</scope>
    <source>
        <strain evidence="13">KCTC 32513</strain>
    </source>
</reference>
<dbReference type="PIRSF" id="PIRSF500134">
    <property type="entry name" value="UDPglc_DH_bac"/>
    <property type="match status" value="1"/>
</dbReference>
<evidence type="ECO:0000256" key="10">
    <source>
        <dbReference type="PIRSR" id="PIRSR500134-2"/>
    </source>
</evidence>
<evidence type="ECO:0000256" key="9">
    <source>
        <dbReference type="PIRSR" id="PIRSR500134-1"/>
    </source>
</evidence>
<evidence type="ECO:0000256" key="11">
    <source>
        <dbReference type="PIRSR" id="PIRSR500134-3"/>
    </source>
</evidence>
<dbReference type="SUPFAM" id="SSF51735">
    <property type="entry name" value="NAD(P)-binding Rossmann-fold domains"/>
    <property type="match status" value="1"/>
</dbReference>
<feature type="binding site" evidence="10">
    <location>
        <begin position="152"/>
        <end position="155"/>
    </location>
    <ligand>
        <name>substrate</name>
    </ligand>
</feature>
<feature type="binding site" evidence="10">
    <location>
        <position position="207"/>
    </location>
    <ligand>
        <name>substrate</name>
    </ligand>
</feature>
<dbReference type="Pfam" id="PF00984">
    <property type="entry name" value="UDPG_MGDP_dh"/>
    <property type="match status" value="1"/>
</dbReference>
<dbReference type="NCBIfam" id="TIGR03026">
    <property type="entry name" value="NDP-sugDHase"/>
    <property type="match status" value="1"/>
</dbReference>
<evidence type="ECO:0000313" key="14">
    <source>
        <dbReference type="Proteomes" id="UP000634004"/>
    </source>
</evidence>
<dbReference type="InterPro" id="IPR036291">
    <property type="entry name" value="NAD(P)-bd_dom_sf"/>
</dbReference>
<dbReference type="SUPFAM" id="SSF52413">
    <property type="entry name" value="UDP-glucose/GDP-mannose dehydrogenase C-terminal domain"/>
    <property type="match status" value="1"/>
</dbReference>
<sequence>MKVTMVGTGYVGLVSGVCFADFGHEVVCVDKDPGKIETLNAGGVPIFEPGLDALIAKNVKAGRLSFTTDLTAAMQDTDAVFIAVGTPSRRGDGYADLSYVYAAAEEIAGLIKDFTVVVTKSTVPVGTGDEVERIMSEHVSRDLFEVVSNPEFLREGAAIDDFKRPDRVVVGTTDARAVAKMRELYRPLFINETPIVFTERRTSELTKYAANAFLATKITFINEIADLCEAVGANVQEVARGIGLDKRIGNKFLHAGPGYGGSCFPKDTLALVRTAEEANVALSIVSSVIEANESRKRRMANKIVAALGGDVHGLRICILGLAFKPNTDDMRDAPSLTIIPRLVDKGAEIVAYDPEAMDEAKKTLPDIEYADSAFRAIDGADAVVIATEWDEFRALDMRRVKSLLNAPNVIDLRNIYRGEQMRGLGFSYTNVGYPKPKET</sequence>
<keyword evidence="6 8" id="KW-0520">NAD</keyword>
<dbReference type="GO" id="GO:0006065">
    <property type="term" value="P:UDP-glucuronate biosynthetic process"/>
    <property type="evidence" value="ECO:0007669"/>
    <property type="project" value="UniProtKB-UniPathway"/>
</dbReference>
<dbReference type="Proteomes" id="UP000634004">
    <property type="component" value="Unassembled WGS sequence"/>
</dbReference>
<feature type="binding site" evidence="10">
    <location>
        <position position="260"/>
    </location>
    <ligand>
        <name>substrate</name>
    </ligand>
</feature>
<dbReference type="AlphaFoldDB" id="A0A8J3G2Z0"/>
<evidence type="ECO:0000256" key="3">
    <source>
        <dbReference type="ARBA" id="ARBA00012954"/>
    </source>
</evidence>
<name>A0A8J3G2Z0_9PROT</name>
<dbReference type="PANTHER" id="PTHR43750">
    <property type="entry name" value="UDP-GLUCOSE 6-DEHYDROGENASE TUAD"/>
    <property type="match status" value="1"/>
</dbReference>
<evidence type="ECO:0000256" key="5">
    <source>
        <dbReference type="ARBA" id="ARBA00023002"/>
    </source>
</evidence>
<feature type="binding site" evidence="11">
    <location>
        <position position="35"/>
    </location>
    <ligand>
        <name>NAD(+)</name>
        <dbReference type="ChEBI" id="CHEBI:57540"/>
    </ligand>
</feature>
<evidence type="ECO:0000256" key="2">
    <source>
        <dbReference type="ARBA" id="ARBA00006601"/>
    </source>
</evidence>
<dbReference type="InterPro" id="IPR017476">
    <property type="entry name" value="UDP-Glc/GDP-Man"/>
</dbReference>
<comment type="caution">
    <text evidence="13">The sequence shown here is derived from an EMBL/GenBank/DDBJ whole genome shotgun (WGS) entry which is preliminary data.</text>
</comment>
<evidence type="ECO:0000256" key="7">
    <source>
        <dbReference type="ARBA" id="ARBA00047473"/>
    </source>
</evidence>
<dbReference type="InterPro" id="IPR014026">
    <property type="entry name" value="UDP-Glc/GDP-Man_DH_dimer"/>
</dbReference>
<organism evidence="13 14">
    <name type="scientific">Algimonas arctica</name>
    <dbReference type="NCBI Taxonomy" id="1479486"/>
    <lineage>
        <taxon>Bacteria</taxon>
        <taxon>Pseudomonadati</taxon>
        <taxon>Pseudomonadota</taxon>
        <taxon>Alphaproteobacteria</taxon>
        <taxon>Maricaulales</taxon>
        <taxon>Robiginitomaculaceae</taxon>
        <taxon>Algimonas</taxon>
    </lineage>
</organism>
<protein>
    <recommendedName>
        <fullName evidence="4 8">UDP-glucose 6-dehydrogenase</fullName>
        <ecNumber evidence="3 8">1.1.1.22</ecNumber>
    </recommendedName>
</protein>
<feature type="binding site" evidence="11">
    <location>
        <position position="331"/>
    </location>
    <ligand>
        <name>NAD(+)</name>
        <dbReference type="ChEBI" id="CHEBI:57540"/>
    </ligand>
</feature>
<dbReference type="InterPro" id="IPR001732">
    <property type="entry name" value="UDP-Glc/GDP-Man_DH_N"/>
</dbReference>
<dbReference type="Pfam" id="PF03720">
    <property type="entry name" value="UDPG_MGDP_dh_C"/>
    <property type="match status" value="1"/>
</dbReference>
<feature type="binding site" evidence="10">
    <location>
        <begin position="252"/>
        <end position="256"/>
    </location>
    <ligand>
        <name>substrate</name>
    </ligand>
</feature>
<feature type="binding site" evidence="11">
    <location>
        <position position="30"/>
    </location>
    <ligand>
        <name>NAD(+)</name>
        <dbReference type="ChEBI" id="CHEBI:57540"/>
    </ligand>
</feature>
<comment type="similarity">
    <text evidence="2 8">Belongs to the UDP-glucose/GDP-mannose dehydrogenase family.</text>
</comment>
<dbReference type="GO" id="GO:0003979">
    <property type="term" value="F:UDP-glucose 6-dehydrogenase activity"/>
    <property type="evidence" value="ECO:0007669"/>
    <property type="project" value="UniProtKB-EC"/>
</dbReference>
<dbReference type="GO" id="GO:0051287">
    <property type="term" value="F:NAD binding"/>
    <property type="evidence" value="ECO:0007669"/>
    <property type="project" value="InterPro"/>
</dbReference>
<dbReference type="Pfam" id="PF03721">
    <property type="entry name" value="UDPG_MGDP_dh_N"/>
    <property type="match status" value="1"/>
</dbReference>
<reference evidence="13" key="1">
    <citation type="journal article" date="2014" name="Int. J. Syst. Evol. Microbiol.">
        <title>Complete genome sequence of Corynebacterium casei LMG S-19264T (=DSM 44701T), isolated from a smear-ripened cheese.</title>
        <authorList>
            <consortium name="US DOE Joint Genome Institute (JGI-PGF)"/>
            <person name="Walter F."/>
            <person name="Albersmeier A."/>
            <person name="Kalinowski J."/>
            <person name="Ruckert C."/>
        </authorList>
    </citation>
    <scope>NUCLEOTIDE SEQUENCE</scope>
    <source>
        <strain evidence="13">KCTC 32513</strain>
    </source>
</reference>
<dbReference type="InterPro" id="IPR036220">
    <property type="entry name" value="UDP-Glc/GDP-Man_DH_C_sf"/>
</dbReference>
<dbReference type="InterPro" id="IPR028357">
    <property type="entry name" value="UDPglc_DH_bac"/>
</dbReference>
<keyword evidence="14" id="KW-1185">Reference proteome</keyword>
<evidence type="ECO:0000256" key="8">
    <source>
        <dbReference type="PIRNR" id="PIRNR000124"/>
    </source>
</evidence>
<comment type="catalytic activity">
    <reaction evidence="7 8">
        <text>UDP-alpha-D-glucose + 2 NAD(+) + H2O = UDP-alpha-D-glucuronate + 2 NADH + 3 H(+)</text>
        <dbReference type="Rhea" id="RHEA:23596"/>
        <dbReference type="ChEBI" id="CHEBI:15377"/>
        <dbReference type="ChEBI" id="CHEBI:15378"/>
        <dbReference type="ChEBI" id="CHEBI:57540"/>
        <dbReference type="ChEBI" id="CHEBI:57945"/>
        <dbReference type="ChEBI" id="CHEBI:58052"/>
        <dbReference type="ChEBI" id="CHEBI:58885"/>
        <dbReference type="EC" id="1.1.1.22"/>
    </reaction>
</comment>
<dbReference type="EC" id="1.1.1.22" evidence="3 8"/>
<feature type="binding site" evidence="11">
    <location>
        <position position="266"/>
    </location>
    <ligand>
        <name>NAD(+)</name>
        <dbReference type="ChEBI" id="CHEBI:57540"/>
    </ligand>
</feature>
<dbReference type="SUPFAM" id="SSF48179">
    <property type="entry name" value="6-phosphogluconate dehydrogenase C-terminal domain-like"/>
    <property type="match status" value="1"/>
</dbReference>
<dbReference type="UniPathway" id="UPA00038">
    <property type="reaction ID" value="UER00491"/>
</dbReference>
<gene>
    <name evidence="13" type="primary">ugdH</name>
    <name evidence="13" type="ORF">GCM10009069_24590</name>
</gene>
<feature type="binding site" evidence="11">
    <location>
        <position position="155"/>
    </location>
    <ligand>
        <name>NAD(+)</name>
        <dbReference type="ChEBI" id="CHEBI:57540"/>
    </ligand>
</feature>
<proteinExistence type="inferred from homology"/>
<evidence type="ECO:0000256" key="6">
    <source>
        <dbReference type="ARBA" id="ARBA00023027"/>
    </source>
</evidence>
<feature type="domain" description="UDP-glucose/GDP-mannose dehydrogenase C-terminal" evidence="12">
    <location>
        <begin position="317"/>
        <end position="418"/>
    </location>
</feature>
<evidence type="ECO:0000256" key="1">
    <source>
        <dbReference type="ARBA" id="ARBA00004701"/>
    </source>
</evidence>
<feature type="active site" description="Nucleophile" evidence="9">
    <location>
        <position position="263"/>
    </location>
</feature>
<dbReference type="PIRSF" id="PIRSF000124">
    <property type="entry name" value="UDPglc_GDPman_dh"/>
    <property type="match status" value="1"/>
</dbReference>
<accession>A0A8J3G2Z0</accession>
<dbReference type="PANTHER" id="PTHR43750:SF3">
    <property type="entry name" value="UDP-GLUCOSE 6-DEHYDROGENASE TUAD"/>
    <property type="match status" value="1"/>
</dbReference>
<dbReference type="InterPro" id="IPR014027">
    <property type="entry name" value="UDP-Glc/GDP-Man_DH_C"/>
</dbReference>
<dbReference type="SMART" id="SM00984">
    <property type="entry name" value="UDPG_MGDP_dh_C"/>
    <property type="match status" value="1"/>
</dbReference>
<comment type="pathway">
    <text evidence="1">Nucleotide-sugar biosynthesis; UDP-alpha-D-glucuronate biosynthesis; UDP-alpha-D-glucuronate from UDP-alpha-D-glucose: step 1/1.</text>
</comment>
<feature type="binding site" evidence="11">
    <location>
        <position position="122"/>
    </location>
    <ligand>
        <name>NAD(+)</name>
        <dbReference type="ChEBI" id="CHEBI:57540"/>
    </ligand>
</feature>
<feature type="binding site" evidence="11">
    <location>
        <position position="86"/>
    </location>
    <ligand>
        <name>NAD(+)</name>
        <dbReference type="ChEBI" id="CHEBI:57540"/>
    </ligand>
</feature>
<dbReference type="EMBL" id="BMZH01000011">
    <property type="protein sequence ID" value="GHB00789.1"/>
    <property type="molecule type" value="Genomic_DNA"/>
</dbReference>
<evidence type="ECO:0000259" key="12">
    <source>
        <dbReference type="SMART" id="SM00984"/>
    </source>
</evidence>
<dbReference type="Gene3D" id="1.20.5.100">
    <property type="entry name" value="Cytochrome c1, transmembrane anchor, C-terminal"/>
    <property type="match status" value="1"/>
</dbReference>
<keyword evidence="5 8" id="KW-0560">Oxidoreductase</keyword>
<dbReference type="Gene3D" id="3.40.50.720">
    <property type="entry name" value="NAD(P)-binding Rossmann-like Domain"/>
    <property type="match status" value="2"/>
</dbReference>
<dbReference type="RefSeq" id="WP_189498871.1">
    <property type="nucleotide sequence ID" value="NZ_BMZH01000011.1"/>
</dbReference>
<evidence type="ECO:0000313" key="13">
    <source>
        <dbReference type="EMBL" id="GHB00789.1"/>
    </source>
</evidence>
<evidence type="ECO:0000256" key="4">
    <source>
        <dbReference type="ARBA" id="ARBA00015132"/>
    </source>
</evidence>
<dbReference type="InterPro" id="IPR008927">
    <property type="entry name" value="6-PGluconate_DH-like_C_sf"/>
</dbReference>
<feature type="binding site" evidence="10">
    <location>
        <position position="324"/>
    </location>
    <ligand>
        <name>substrate</name>
    </ligand>
</feature>